<evidence type="ECO:0000313" key="3">
    <source>
        <dbReference type="Proteomes" id="UP000515135"/>
    </source>
</evidence>
<evidence type="ECO:0000313" key="4">
    <source>
        <dbReference type="RefSeq" id="XP_019639708.1"/>
    </source>
</evidence>
<gene>
    <name evidence="4" type="primary">LOC109481558</name>
</gene>
<dbReference type="GeneID" id="109481558"/>
<dbReference type="OrthoDB" id="8062037at2759"/>
<accession>A0A6P4ZSB5</accession>
<reference evidence="4" key="1">
    <citation type="submission" date="2025-08" db="UniProtKB">
        <authorList>
            <consortium name="RefSeq"/>
        </authorList>
    </citation>
    <scope>IDENTIFICATION</scope>
    <source>
        <tissue evidence="4">Gonad</tissue>
    </source>
</reference>
<dbReference type="KEGG" id="bbel:109481558"/>
<dbReference type="Proteomes" id="UP000515135">
    <property type="component" value="Unplaced"/>
</dbReference>
<keyword evidence="3" id="KW-1185">Reference proteome</keyword>
<feature type="domain" description="Tesmin/TSO1-like CXC" evidence="2">
    <location>
        <begin position="34"/>
        <end position="74"/>
    </location>
</feature>
<dbReference type="AlphaFoldDB" id="A0A6P4ZSB5"/>
<organism evidence="3 4">
    <name type="scientific">Branchiostoma belcheri</name>
    <name type="common">Amphioxus</name>
    <dbReference type="NCBI Taxonomy" id="7741"/>
    <lineage>
        <taxon>Eukaryota</taxon>
        <taxon>Metazoa</taxon>
        <taxon>Chordata</taxon>
        <taxon>Cephalochordata</taxon>
        <taxon>Leptocardii</taxon>
        <taxon>Amphioxiformes</taxon>
        <taxon>Branchiostomatidae</taxon>
        <taxon>Branchiostoma</taxon>
    </lineage>
</organism>
<feature type="compositionally biased region" description="Acidic residues" evidence="1">
    <location>
        <begin position="231"/>
        <end position="246"/>
    </location>
</feature>
<sequence>MASIDPNVQLYVCTEGEKAVSALPEPENKKPSPPTVSKCGCTGDCGSKRCGCVKKGSACGDSCKCTGCKNPFNILQEYGIDCAAAARDKCLMDNIFKIEDLRGRLEETLELDYCCEVEVQLKDMIPGYAECPAPGCRTEFRYSWCRNDFFQSTCRGMKHCEKCRDCVDDGDRHCDDCHTCYFEGMSCFQCPCKGPDETGLYPDYVVPMHPIEGMMLAREMMAELLGDDFTDEDIDWSEDDSEDSDSSNDGHIL</sequence>
<feature type="region of interest" description="Disordered" evidence="1">
    <location>
        <begin position="231"/>
        <end position="253"/>
    </location>
</feature>
<name>A0A6P4ZSB5_BRABE</name>
<dbReference type="SMART" id="SM01114">
    <property type="entry name" value="CXC"/>
    <property type="match status" value="1"/>
</dbReference>
<evidence type="ECO:0000259" key="2">
    <source>
        <dbReference type="SMART" id="SM01114"/>
    </source>
</evidence>
<evidence type="ECO:0000256" key="1">
    <source>
        <dbReference type="SAM" id="MobiDB-lite"/>
    </source>
</evidence>
<dbReference type="InterPro" id="IPR033467">
    <property type="entry name" value="Tesmin/TSO1-like_CXC"/>
</dbReference>
<dbReference type="RefSeq" id="XP_019639708.1">
    <property type="nucleotide sequence ID" value="XM_019784149.1"/>
</dbReference>
<proteinExistence type="predicted"/>
<protein>
    <submittedName>
        <fullName evidence="4">Uncharacterized protein LOC109481558</fullName>
    </submittedName>
</protein>